<dbReference type="EMBL" id="JAXCEI010000002">
    <property type="protein sequence ID" value="MFA1538497.1"/>
    <property type="molecule type" value="Genomic_DNA"/>
</dbReference>
<proteinExistence type="predicted"/>
<comment type="caution">
    <text evidence="3">The sequence shown here is derived from an EMBL/GenBank/DDBJ whole genome shotgun (WGS) entry which is preliminary data.</text>
</comment>
<sequence length="175" mass="18104">MERAASSPRIIAASVLLSVSLVSAIAAITKGGSGDPERVAPEVTKSSKTDEPGKRPGPAAEPASVVWSTVAPPAGEQPSEWHAALNSHDCDSIGRLGAKRVQFVYQGLGAACAALADKGGTAWGPAALSLADVRQAPVSCMDAFAYRLLRDLVIAHLRQPGLPPKVTRSEKSIIC</sequence>
<organism evidence="3 4">
    <name type="scientific">Actinomadura monticuli</name>
    <dbReference type="NCBI Taxonomy" id="3097367"/>
    <lineage>
        <taxon>Bacteria</taxon>
        <taxon>Bacillati</taxon>
        <taxon>Actinomycetota</taxon>
        <taxon>Actinomycetes</taxon>
        <taxon>Streptosporangiales</taxon>
        <taxon>Thermomonosporaceae</taxon>
        <taxon>Actinomadura</taxon>
    </lineage>
</organism>
<protein>
    <submittedName>
        <fullName evidence="3">Uncharacterized protein</fullName>
    </submittedName>
</protein>
<evidence type="ECO:0000256" key="1">
    <source>
        <dbReference type="SAM" id="MobiDB-lite"/>
    </source>
</evidence>
<feature type="signal peptide" evidence="2">
    <location>
        <begin position="1"/>
        <end position="26"/>
    </location>
</feature>
<accession>A0ABV4Q786</accession>
<feature type="compositionally biased region" description="Basic and acidic residues" evidence="1">
    <location>
        <begin position="35"/>
        <end position="54"/>
    </location>
</feature>
<dbReference type="Proteomes" id="UP001569963">
    <property type="component" value="Unassembled WGS sequence"/>
</dbReference>
<reference evidence="3 4" key="1">
    <citation type="submission" date="2023-11" db="EMBL/GenBank/DDBJ databases">
        <title>Actinomadura monticuli sp. nov., isolated from volcanic ash.</title>
        <authorList>
            <person name="Lee S.D."/>
            <person name="Yang H."/>
            <person name="Kim I.S."/>
        </authorList>
    </citation>
    <scope>NUCLEOTIDE SEQUENCE [LARGE SCALE GENOMIC DNA]</scope>
    <source>
        <strain evidence="3 4">DLS-62</strain>
    </source>
</reference>
<feature type="region of interest" description="Disordered" evidence="1">
    <location>
        <begin position="31"/>
        <end position="64"/>
    </location>
</feature>
<feature type="chain" id="PRO_5045729414" evidence="2">
    <location>
        <begin position="27"/>
        <end position="175"/>
    </location>
</feature>
<evidence type="ECO:0000313" key="3">
    <source>
        <dbReference type="EMBL" id="MFA1538497.1"/>
    </source>
</evidence>
<name>A0ABV4Q786_9ACTN</name>
<evidence type="ECO:0000256" key="2">
    <source>
        <dbReference type="SAM" id="SignalP"/>
    </source>
</evidence>
<dbReference type="RefSeq" id="WP_371947887.1">
    <property type="nucleotide sequence ID" value="NZ_JAXCEI010000002.1"/>
</dbReference>
<keyword evidence="2" id="KW-0732">Signal</keyword>
<gene>
    <name evidence="3" type="ORF">SM611_06095</name>
</gene>
<evidence type="ECO:0000313" key="4">
    <source>
        <dbReference type="Proteomes" id="UP001569963"/>
    </source>
</evidence>
<keyword evidence="4" id="KW-1185">Reference proteome</keyword>